<feature type="domain" description="F5/8 type C" evidence="8">
    <location>
        <begin position="317"/>
        <end position="452"/>
    </location>
</feature>
<evidence type="ECO:0000256" key="3">
    <source>
        <dbReference type="ARBA" id="ARBA00012662"/>
    </source>
</evidence>
<dbReference type="SMART" id="SM00812">
    <property type="entry name" value="Alpha_L_fucos"/>
    <property type="match status" value="1"/>
</dbReference>
<dbReference type="SUPFAM" id="SSF49785">
    <property type="entry name" value="Galactose-binding domain-like"/>
    <property type="match status" value="1"/>
</dbReference>
<evidence type="ECO:0000256" key="4">
    <source>
        <dbReference type="ARBA" id="ARBA00022729"/>
    </source>
</evidence>
<comment type="function">
    <text evidence="1">Alpha-L-fucosidase is responsible for hydrolyzing the alpha-1,6-linked fucose joined to the reducing-end N-acetylglucosamine of the carbohydrate moieties of glycoproteins.</text>
</comment>
<evidence type="ECO:0000313" key="10">
    <source>
        <dbReference type="Proteomes" id="UP000294739"/>
    </source>
</evidence>
<dbReference type="OrthoDB" id="5526311at2"/>
<dbReference type="PANTHER" id="PTHR10030:SF37">
    <property type="entry name" value="ALPHA-L-FUCOSIDASE-RELATED"/>
    <property type="match status" value="1"/>
</dbReference>
<dbReference type="RefSeq" id="WP_131893836.1">
    <property type="nucleotide sequence ID" value="NZ_SMKZ01000011.1"/>
</dbReference>
<dbReference type="GO" id="GO:0005764">
    <property type="term" value="C:lysosome"/>
    <property type="evidence" value="ECO:0007669"/>
    <property type="project" value="TreeGrafter"/>
</dbReference>
<dbReference type="Pfam" id="PF01120">
    <property type="entry name" value="Alpha_L_fucos"/>
    <property type="match status" value="1"/>
</dbReference>
<dbReference type="GO" id="GO:0016139">
    <property type="term" value="P:glycoside catabolic process"/>
    <property type="evidence" value="ECO:0007669"/>
    <property type="project" value="TreeGrafter"/>
</dbReference>
<proteinExistence type="inferred from homology"/>
<dbReference type="InterPro" id="IPR000421">
    <property type="entry name" value="FA58C"/>
</dbReference>
<dbReference type="InterPro" id="IPR000933">
    <property type="entry name" value="Glyco_hydro_29"/>
</dbReference>
<keyword evidence="5" id="KW-0378">Hydrolase</keyword>
<dbReference type="AlphaFoldDB" id="A0A4R5DJY0"/>
<dbReference type="InterPro" id="IPR008979">
    <property type="entry name" value="Galactose-bd-like_sf"/>
</dbReference>
<sequence>MARQRSPRTRWRLGLAAVLAAAALPPAAAADPGGDSPGAAYVSMGYGVFMHYGLATFVGRTPWDYDPQDVPPTVYDPPDFDPDQWMDAIAASGATYVLLTTKHHDGFVMWPSEYTDYGVHHSSDPETDVVGEVVDAARDHGLKVALYYSWLDKMEPGGFVTQNPDRITESPEYLAYAKNQITELLTGYGPIEALWLDIAPIDDEQLPELADHVHTVSPDTAFLPNFPNNLATPEAADVRPFLGPDEIVPCGYQEPAEQAYNVSGGPEWWQASDRPPRADTDEVVSMVSYTRFLGATLSLNVSPGPTGQLPSASVRLLEAIGDRLRGDDILADAATTASGETDAHPASHATDLLAQTHWQAPATGDAWLQVDLAEPMTIDHTAVQFTAGTAVSGYEIQYQDADGSWRTAWTGGMPSYPTQTDEFRAVTTASLRLVLEGAADDAGVVEFKAYGGVDDTADTVRYDGSWQALARPAHLQAVPRLPPSVPFAGAFNDSIHRSRYAGDVATIAFSGTGVQVHASTGPDQGTALVSVDGGEPELVDLYRPEAGRDQIVYRRDVLDPGQHTLTVEVTGQHHDEATDSWVGLDRFVPLAVPAPFDPGGPYEVLPDGRLVFDDSGNRCSNDSAITYTGSWEPGGASDGYNGTRHVSRTAGSAAELTFEGTGVAVLAQTRPGHGIAAISVDGGEPHLVDTYSPTRQDQVVVWETTGLAPGAHTVRIEVTGTKNPAATNTWIGLDAFIVTPEPAL</sequence>
<feature type="chain" id="PRO_5038414424" description="alpha-L-fucosidase" evidence="7">
    <location>
        <begin position="31"/>
        <end position="744"/>
    </location>
</feature>
<keyword evidence="4 7" id="KW-0732">Signal</keyword>
<keyword evidence="6" id="KW-0326">Glycosidase</keyword>
<comment type="similarity">
    <text evidence="2">Belongs to the glycosyl hydrolase 29 family.</text>
</comment>
<comment type="caution">
    <text evidence="9">The sequence shown here is derived from an EMBL/GenBank/DDBJ whole genome shotgun (WGS) entry which is preliminary data.</text>
</comment>
<reference evidence="9 10" key="1">
    <citation type="submission" date="2019-03" db="EMBL/GenBank/DDBJ databases">
        <title>Draft genome sequences of novel Actinobacteria.</title>
        <authorList>
            <person name="Sahin N."/>
            <person name="Ay H."/>
            <person name="Saygin H."/>
        </authorList>
    </citation>
    <scope>NUCLEOTIDE SEQUENCE [LARGE SCALE GENOMIC DNA]</scope>
    <source>
        <strain evidence="9 10">5K138</strain>
    </source>
</reference>
<evidence type="ECO:0000256" key="5">
    <source>
        <dbReference type="ARBA" id="ARBA00022801"/>
    </source>
</evidence>
<dbReference type="PANTHER" id="PTHR10030">
    <property type="entry name" value="ALPHA-L-FUCOSIDASE"/>
    <property type="match status" value="1"/>
</dbReference>
<gene>
    <name evidence="9" type="ORF">E1269_09735</name>
</gene>
<dbReference type="SUPFAM" id="SSF51445">
    <property type="entry name" value="(Trans)glycosidases"/>
    <property type="match status" value="1"/>
</dbReference>
<dbReference type="PRINTS" id="PR00741">
    <property type="entry name" value="GLHYDRLASE29"/>
</dbReference>
<evidence type="ECO:0000256" key="2">
    <source>
        <dbReference type="ARBA" id="ARBA00007951"/>
    </source>
</evidence>
<dbReference type="PROSITE" id="PS50022">
    <property type="entry name" value="FA58C_3"/>
    <property type="match status" value="1"/>
</dbReference>
<dbReference type="EC" id="3.2.1.51" evidence="3"/>
<name>A0A4R5DJY0_9ACTN</name>
<dbReference type="Pfam" id="PF00754">
    <property type="entry name" value="F5_F8_type_C"/>
    <property type="match status" value="1"/>
</dbReference>
<evidence type="ECO:0000313" key="9">
    <source>
        <dbReference type="EMBL" id="TDE11145.1"/>
    </source>
</evidence>
<evidence type="ECO:0000256" key="7">
    <source>
        <dbReference type="SAM" id="SignalP"/>
    </source>
</evidence>
<dbReference type="GO" id="GO:0004560">
    <property type="term" value="F:alpha-L-fucosidase activity"/>
    <property type="evidence" value="ECO:0007669"/>
    <property type="project" value="InterPro"/>
</dbReference>
<dbReference type="Gene3D" id="3.20.20.80">
    <property type="entry name" value="Glycosidases"/>
    <property type="match status" value="1"/>
</dbReference>
<dbReference type="Proteomes" id="UP000294739">
    <property type="component" value="Unassembled WGS sequence"/>
</dbReference>
<dbReference type="GO" id="GO:0006004">
    <property type="term" value="P:fucose metabolic process"/>
    <property type="evidence" value="ECO:0007669"/>
    <property type="project" value="InterPro"/>
</dbReference>
<dbReference type="InterPro" id="IPR017853">
    <property type="entry name" value="GH"/>
</dbReference>
<dbReference type="InterPro" id="IPR016286">
    <property type="entry name" value="FUC_metazoa-typ"/>
</dbReference>
<keyword evidence="10" id="KW-1185">Reference proteome</keyword>
<accession>A0A4R5DJY0</accession>
<organism evidence="9 10">
    <name type="scientific">Jiangella asiatica</name>
    <dbReference type="NCBI Taxonomy" id="2530372"/>
    <lineage>
        <taxon>Bacteria</taxon>
        <taxon>Bacillati</taxon>
        <taxon>Actinomycetota</taxon>
        <taxon>Actinomycetes</taxon>
        <taxon>Jiangellales</taxon>
        <taxon>Jiangellaceae</taxon>
        <taxon>Jiangella</taxon>
    </lineage>
</organism>
<protein>
    <recommendedName>
        <fullName evidence="3">alpha-L-fucosidase</fullName>
        <ecNumber evidence="3">3.2.1.51</ecNumber>
    </recommendedName>
</protein>
<dbReference type="EMBL" id="SMKZ01000011">
    <property type="protein sequence ID" value="TDE11145.1"/>
    <property type="molecule type" value="Genomic_DNA"/>
</dbReference>
<evidence type="ECO:0000256" key="6">
    <source>
        <dbReference type="ARBA" id="ARBA00023295"/>
    </source>
</evidence>
<dbReference type="Gene3D" id="2.60.120.260">
    <property type="entry name" value="Galactose-binding domain-like"/>
    <property type="match status" value="3"/>
</dbReference>
<dbReference type="InterPro" id="IPR057739">
    <property type="entry name" value="Glyco_hydro_29_N"/>
</dbReference>
<evidence type="ECO:0000259" key="8">
    <source>
        <dbReference type="PROSITE" id="PS50022"/>
    </source>
</evidence>
<evidence type="ECO:0000256" key="1">
    <source>
        <dbReference type="ARBA" id="ARBA00004071"/>
    </source>
</evidence>
<feature type="signal peptide" evidence="7">
    <location>
        <begin position="1"/>
        <end position="30"/>
    </location>
</feature>
<dbReference type="InParanoid" id="A0A4R5DJY0"/>